<feature type="transmembrane region" description="Helical" evidence="2">
    <location>
        <begin position="334"/>
        <end position="356"/>
    </location>
</feature>
<dbReference type="Proteomes" id="UP000599074">
    <property type="component" value="Unassembled WGS sequence"/>
</dbReference>
<evidence type="ECO:0000313" key="4">
    <source>
        <dbReference type="Proteomes" id="UP000599074"/>
    </source>
</evidence>
<feature type="transmembrane region" description="Helical" evidence="2">
    <location>
        <begin position="159"/>
        <end position="175"/>
    </location>
</feature>
<feature type="compositionally biased region" description="Polar residues" evidence="1">
    <location>
        <begin position="1"/>
        <end position="15"/>
    </location>
</feature>
<feature type="region of interest" description="Disordered" evidence="1">
    <location>
        <begin position="406"/>
        <end position="427"/>
    </location>
</feature>
<evidence type="ECO:0000313" key="3">
    <source>
        <dbReference type="EMBL" id="GII25743.1"/>
    </source>
</evidence>
<feature type="region of interest" description="Disordered" evidence="1">
    <location>
        <begin position="1"/>
        <end position="21"/>
    </location>
</feature>
<sequence length="427" mass="43378">MSDDTSAVTESTTGAGHSHHARLPLSAGVRRTGLTALVAAAVLTLAGLVWLWPHGASGTAQPTQPDTEQRIAATVMSLHPAPCPPGEPGFPAPADRVSCGTARATLTEGPDAGKEVSTGMPGGPGAPTVKVGDRIVLMHLPDSPSGEAYQIIDHQRGRQLWALVLAFAVAVIAFGRWRGLRALAGLAVSFAVLLLFVVPAILDGRSPLLVAIVGSAAIMLVVLYLTHGITVTTSVAVLGTLASLTLTGVLAAVATGAARLTGVSGEDTTYLTITYQQVNMHGLLLAGILIGALGVLDDVAVTQASTVAELARANPSLSAGQLYRAAGRVGRAHIASVINTIVLAYAGASLPLLLLLAAGDRPLDEVLTNPNLAEEIVRSAVGTIGLIAAVPVTTALAAFATTRHGAPGPAHGSGLFPARRSRPGEDE</sequence>
<feature type="transmembrane region" description="Helical" evidence="2">
    <location>
        <begin position="376"/>
        <end position="399"/>
    </location>
</feature>
<evidence type="ECO:0000256" key="1">
    <source>
        <dbReference type="SAM" id="MobiDB-lite"/>
    </source>
</evidence>
<evidence type="ECO:0000256" key="2">
    <source>
        <dbReference type="SAM" id="Phobius"/>
    </source>
</evidence>
<feature type="transmembrane region" description="Helical" evidence="2">
    <location>
        <begin position="208"/>
        <end position="225"/>
    </location>
</feature>
<feature type="transmembrane region" description="Helical" evidence="2">
    <location>
        <begin position="237"/>
        <end position="258"/>
    </location>
</feature>
<dbReference type="Pfam" id="PF07907">
    <property type="entry name" value="YibE_F"/>
    <property type="match status" value="1"/>
</dbReference>
<dbReference type="AlphaFoldDB" id="A0A8J3X6I4"/>
<organism evidence="3 4">
    <name type="scientific">Planosporangium mesophilum</name>
    <dbReference type="NCBI Taxonomy" id="689768"/>
    <lineage>
        <taxon>Bacteria</taxon>
        <taxon>Bacillati</taxon>
        <taxon>Actinomycetota</taxon>
        <taxon>Actinomycetes</taxon>
        <taxon>Micromonosporales</taxon>
        <taxon>Micromonosporaceae</taxon>
        <taxon>Planosporangium</taxon>
    </lineage>
</organism>
<name>A0A8J3X6I4_9ACTN</name>
<dbReference type="RefSeq" id="WP_373315529.1">
    <property type="nucleotide sequence ID" value="NZ_BOON01000058.1"/>
</dbReference>
<feature type="transmembrane region" description="Helical" evidence="2">
    <location>
        <begin position="182"/>
        <end position="202"/>
    </location>
</feature>
<keyword evidence="2" id="KW-0812">Transmembrane</keyword>
<feature type="region of interest" description="Disordered" evidence="1">
    <location>
        <begin position="105"/>
        <end position="127"/>
    </location>
</feature>
<keyword evidence="4" id="KW-1185">Reference proteome</keyword>
<proteinExistence type="predicted"/>
<evidence type="ECO:0008006" key="5">
    <source>
        <dbReference type="Google" id="ProtNLM"/>
    </source>
</evidence>
<dbReference type="InterPro" id="IPR012507">
    <property type="entry name" value="YibE_F"/>
</dbReference>
<accession>A0A8J3X6I4</accession>
<feature type="transmembrane region" description="Helical" evidence="2">
    <location>
        <begin position="278"/>
        <end position="296"/>
    </location>
</feature>
<dbReference type="EMBL" id="BOON01000058">
    <property type="protein sequence ID" value="GII25743.1"/>
    <property type="molecule type" value="Genomic_DNA"/>
</dbReference>
<keyword evidence="2" id="KW-1133">Transmembrane helix</keyword>
<dbReference type="PANTHER" id="PTHR41771:SF1">
    <property type="entry name" value="MEMBRANE PROTEIN"/>
    <property type="match status" value="1"/>
</dbReference>
<protein>
    <recommendedName>
        <fullName evidence="5">YibE/F family protein</fullName>
    </recommendedName>
</protein>
<comment type="caution">
    <text evidence="3">The sequence shown here is derived from an EMBL/GenBank/DDBJ whole genome shotgun (WGS) entry which is preliminary data.</text>
</comment>
<keyword evidence="2" id="KW-0472">Membrane</keyword>
<dbReference type="PANTHER" id="PTHR41771">
    <property type="entry name" value="MEMBRANE PROTEIN-RELATED"/>
    <property type="match status" value="1"/>
</dbReference>
<gene>
    <name evidence="3" type="ORF">Pme01_53400</name>
</gene>
<reference evidence="3" key="1">
    <citation type="submission" date="2021-01" db="EMBL/GenBank/DDBJ databases">
        <title>Whole genome shotgun sequence of Planosporangium mesophilum NBRC 109066.</title>
        <authorList>
            <person name="Komaki H."/>
            <person name="Tamura T."/>
        </authorList>
    </citation>
    <scope>NUCLEOTIDE SEQUENCE</scope>
    <source>
        <strain evidence="3">NBRC 109066</strain>
    </source>
</reference>
<feature type="transmembrane region" description="Helical" evidence="2">
    <location>
        <begin position="32"/>
        <end position="52"/>
    </location>
</feature>